<proteinExistence type="inferred from homology"/>
<comment type="similarity">
    <text evidence="1">Belongs to the protein-tyrosine phosphatase family. Non-receptor class dual specificity subfamily.</text>
</comment>
<dbReference type="Pfam" id="PF00782">
    <property type="entry name" value="DSPc"/>
    <property type="match status" value="1"/>
</dbReference>
<name>A0A9P9CZQ5_9HYPO</name>
<protein>
    <submittedName>
        <fullName evidence="6">Protein-tyrosine phosphatase-like protein</fullName>
    </submittedName>
</protein>
<feature type="domain" description="Tyrosine-protein phosphatase" evidence="4">
    <location>
        <begin position="16"/>
        <end position="158"/>
    </location>
</feature>
<dbReference type="Proteomes" id="UP000738349">
    <property type="component" value="Unassembled WGS sequence"/>
</dbReference>
<dbReference type="PANTHER" id="PTHR45961">
    <property type="entry name" value="IP21249P"/>
    <property type="match status" value="1"/>
</dbReference>
<dbReference type="SUPFAM" id="SSF52799">
    <property type="entry name" value="(Phosphotyrosine protein) phosphatases II"/>
    <property type="match status" value="1"/>
</dbReference>
<dbReference type="SMART" id="SM00404">
    <property type="entry name" value="PTPc_motif"/>
    <property type="match status" value="1"/>
</dbReference>
<dbReference type="PANTHER" id="PTHR45961:SF6">
    <property type="entry name" value="IP21249P"/>
    <property type="match status" value="1"/>
</dbReference>
<keyword evidence="3" id="KW-0904">Protein phosphatase</keyword>
<organism evidence="6 7">
    <name type="scientific">Dactylonectria macrodidyma</name>
    <dbReference type="NCBI Taxonomy" id="307937"/>
    <lineage>
        <taxon>Eukaryota</taxon>
        <taxon>Fungi</taxon>
        <taxon>Dikarya</taxon>
        <taxon>Ascomycota</taxon>
        <taxon>Pezizomycotina</taxon>
        <taxon>Sordariomycetes</taxon>
        <taxon>Hypocreomycetidae</taxon>
        <taxon>Hypocreales</taxon>
        <taxon>Nectriaceae</taxon>
        <taxon>Dactylonectria</taxon>
    </lineage>
</organism>
<dbReference type="PROSITE" id="PS50056">
    <property type="entry name" value="TYR_PHOSPHATASE_2"/>
    <property type="match status" value="1"/>
</dbReference>
<evidence type="ECO:0000313" key="7">
    <source>
        <dbReference type="Proteomes" id="UP000738349"/>
    </source>
</evidence>
<gene>
    <name evidence="6" type="ORF">EDB81DRAFT_672432</name>
</gene>
<dbReference type="InterPro" id="IPR016130">
    <property type="entry name" value="Tyr_Pase_AS"/>
</dbReference>
<dbReference type="PROSITE" id="PS00383">
    <property type="entry name" value="TYR_PHOSPHATASE_1"/>
    <property type="match status" value="1"/>
</dbReference>
<dbReference type="EMBL" id="JAGMUV010000048">
    <property type="protein sequence ID" value="KAH7109958.1"/>
    <property type="molecule type" value="Genomic_DNA"/>
</dbReference>
<dbReference type="InterPro" id="IPR003595">
    <property type="entry name" value="Tyr_Pase_cat"/>
</dbReference>
<accession>A0A9P9CZQ5</accession>
<dbReference type="PROSITE" id="PS50054">
    <property type="entry name" value="TYR_PHOSPHATASE_DUAL"/>
    <property type="match status" value="1"/>
</dbReference>
<keyword evidence="7" id="KW-1185">Reference proteome</keyword>
<evidence type="ECO:0000259" key="4">
    <source>
        <dbReference type="PROSITE" id="PS50054"/>
    </source>
</evidence>
<evidence type="ECO:0000256" key="1">
    <source>
        <dbReference type="ARBA" id="ARBA00008601"/>
    </source>
</evidence>
<feature type="domain" description="Tyrosine specific protein phosphatases" evidence="5">
    <location>
        <begin position="78"/>
        <end position="139"/>
    </location>
</feature>
<dbReference type="InterPro" id="IPR020422">
    <property type="entry name" value="TYR_PHOSPHATASE_DUAL_dom"/>
</dbReference>
<comment type="caution">
    <text evidence="6">The sequence shown here is derived from an EMBL/GenBank/DDBJ whole genome shotgun (WGS) entry which is preliminary data.</text>
</comment>
<dbReference type="OrthoDB" id="10252009at2759"/>
<dbReference type="CDD" id="cd14498">
    <property type="entry name" value="DSP"/>
    <property type="match status" value="1"/>
</dbReference>
<dbReference type="InterPro" id="IPR000340">
    <property type="entry name" value="Dual-sp_phosphatase_cat-dom"/>
</dbReference>
<dbReference type="Gene3D" id="3.90.190.10">
    <property type="entry name" value="Protein tyrosine phosphatase superfamily"/>
    <property type="match status" value="1"/>
</dbReference>
<dbReference type="InterPro" id="IPR029021">
    <property type="entry name" value="Prot-tyrosine_phosphatase-like"/>
</dbReference>
<sequence length="179" mass="18782">MGKRSKSGPQGAGQRNAAVLIFPPFLYLGPCSAASSSSFLTSNGIIAVISIGSTPSEKVDGVTYHRISMADSPSSSISEAIKTTNTIIDSVAEADGKVLVHCSAGISRSPTLIAAYLMSRQDMSLKEALGAIVSARPAVCPNPGFIRQLRDLDTELFGQDSLGVDELPRRMGDRLALLT</sequence>
<dbReference type="InterPro" id="IPR000387">
    <property type="entry name" value="Tyr_Pase_dom"/>
</dbReference>
<evidence type="ECO:0000256" key="3">
    <source>
        <dbReference type="ARBA" id="ARBA00022912"/>
    </source>
</evidence>
<dbReference type="SMART" id="SM00195">
    <property type="entry name" value="DSPc"/>
    <property type="match status" value="1"/>
</dbReference>
<evidence type="ECO:0000256" key="2">
    <source>
        <dbReference type="ARBA" id="ARBA00022801"/>
    </source>
</evidence>
<keyword evidence="2" id="KW-0378">Hydrolase</keyword>
<evidence type="ECO:0000313" key="6">
    <source>
        <dbReference type="EMBL" id="KAH7109958.1"/>
    </source>
</evidence>
<dbReference type="GO" id="GO:0004721">
    <property type="term" value="F:phosphoprotein phosphatase activity"/>
    <property type="evidence" value="ECO:0007669"/>
    <property type="project" value="UniProtKB-KW"/>
</dbReference>
<dbReference type="AlphaFoldDB" id="A0A9P9CZQ5"/>
<dbReference type="InterPro" id="IPR052103">
    <property type="entry name" value="Dual_spec_Phospatases"/>
</dbReference>
<reference evidence="6" key="1">
    <citation type="journal article" date="2021" name="Nat. Commun.">
        <title>Genetic determinants of endophytism in the Arabidopsis root mycobiome.</title>
        <authorList>
            <person name="Mesny F."/>
            <person name="Miyauchi S."/>
            <person name="Thiergart T."/>
            <person name="Pickel B."/>
            <person name="Atanasova L."/>
            <person name="Karlsson M."/>
            <person name="Huettel B."/>
            <person name="Barry K.W."/>
            <person name="Haridas S."/>
            <person name="Chen C."/>
            <person name="Bauer D."/>
            <person name="Andreopoulos W."/>
            <person name="Pangilinan J."/>
            <person name="LaButti K."/>
            <person name="Riley R."/>
            <person name="Lipzen A."/>
            <person name="Clum A."/>
            <person name="Drula E."/>
            <person name="Henrissat B."/>
            <person name="Kohler A."/>
            <person name="Grigoriev I.V."/>
            <person name="Martin F.M."/>
            <person name="Hacquard S."/>
        </authorList>
    </citation>
    <scope>NUCLEOTIDE SEQUENCE</scope>
    <source>
        <strain evidence="6">MPI-CAGE-AT-0147</strain>
    </source>
</reference>
<evidence type="ECO:0000259" key="5">
    <source>
        <dbReference type="PROSITE" id="PS50056"/>
    </source>
</evidence>